<protein>
    <recommendedName>
        <fullName evidence="12">ATP synthase complex subunit 8</fullName>
    </recommendedName>
</protein>
<accession>A0A0S2MS90</accession>
<proteinExistence type="inferred from homology"/>
<evidence type="ECO:0000256" key="11">
    <source>
        <dbReference type="ARBA" id="ARBA00023136"/>
    </source>
</evidence>
<feature type="transmembrane region" description="Helical" evidence="13">
    <location>
        <begin position="12"/>
        <end position="33"/>
    </location>
</feature>
<evidence type="ECO:0000256" key="5">
    <source>
        <dbReference type="ARBA" id="ARBA00022547"/>
    </source>
</evidence>
<reference evidence="14" key="1">
    <citation type="submission" date="2012-06" db="EMBL/GenBank/DDBJ databases">
        <title>Mitogenomics of the Coleoptera under dense taxon sampling.</title>
        <authorList>
            <person name="Timmermans M.J.T.N."/>
            <person name="Lim J."/>
            <person name="Dodsworth S."/>
            <person name="Haran J."/>
            <person name="Ahrens D."/>
            <person name="Bocak L."/>
            <person name="London A."/>
            <person name="Culverwell L."/>
            <person name="Vogler A.P."/>
        </authorList>
    </citation>
    <scope>NUCLEOTIDE SEQUENCE</scope>
</reference>
<evidence type="ECO:0000313" key="14">
    <source>
        <dbReference type="EMBL" id="ALO77588.1"/>
    </source>
</evidence>
<dbReference type="InterPro" id="IPR001421">
    <property type="entry name" value="ATP8_metazoa"/>
</dbReference>
<keyword evidence="5 12" id="KW-0138">CF(0)</keyword>
<keyword evidence="4 12" id="KW-0813">Transport</keyword>
<comment type="similarity">
    <text evidence="2 12">Belongs to the ATPase protein 8 family.</text>
</comment>
<evidence type="ECO:0000256" key="2">
    <source>
        <dbReference type="ARBA" id="ARBA00008892"/>
    </source>
</evidence>
<evidence type="ECO:0000256" key="10">
    <source>
        <dbReference type="ARBA" id="ARBA00023128"/>
    </source>
</evidence>
<keyword evidence="6 12" id="KW-0812">Transmembrane</keyword>
<evidence type="ECO:0000256" key="3">
    <source>
        <dbReference type="ARBA" id="ARBA00011291"/>
    </source>
</evidence>
<comment type="subcellular location">
    <subcellularLocation>
        <location evidence="1 12">Mitochondrion membrane</location>
        <topology evidence="1 12">Single-pass membrane protein</topology>
    </subcellularLocation>
</comment>
<keyword evidence="9 12" id="KW-0406">Ion transport</keyword>
<dbReference type="EMBL" id="JX412851">
    <property type="protein sequence ID" value="ALO77588.1"/>
    <property type="molecule type" value="Genomic_DNA"/>
</dbReference>
<evidence type="ECO:0000256" key="7">
    <source>
        <dbReference type="ARBA" id="ARBA00022781"/>
    </source>
</evidence>
<evidence type="ECO:0000256" key="8">
    <source>
        <dbReference type="ARBA" id="ARBA00022989"/>
    </source>
</evidence>
<organism evidence="14">
    <name type="scientific">Scraptia sp. SCR01</name>
    <dbReference type="NCBI Taxonomy" id="1205582"/>
    <lineage>
        <taxon>Eukaryota</taxon>
        <taxon>Metazoa</taxon>
        <taxon>Ecdysozoa</taxon>
        <taxon>Arthropoda</taxon>
        <taxon>Hexapoda</taxon>
        <taxon>Insecta</taxon>
        <taxon>Pterygota</taxon>
        <taxon>Neoptera</taxon>
        <taxon>Endopterygota</taxon>
        <taxon>Coleoptera</taxon>
        <taxon>Polyphaga</taxon>
        <taxon>Cucujiformia</taxon>
        <taxon>Scraptiidae</taxon>
        <taxon>Scraptia</taxon>
    </lineage>
</organism>
<dbReference type="GO" id="GO:0015078">
    <property type="term" value="F:proton transmembrane transporter activity"/>
    <property type="evidence" value="ECO:0007669"/>
    <property type="project" value="InterPro"/>
</dbReference>
<keyword evidence="7 12" id="KW-0375">Hydrogen ion transport</keyword>
<evidence type="ECO:0000256" key="9">
    <source>
        <dbReference type="ARBA" id="ARBA00023065"/>
    </source>
</evidence>
<geneLocation type="mitochondrion" evidence="14"/>
<keyword evidence="8 13" id="KW-1133">Transmembrane helix</keyword>
<keyword evidence="10 12" id="KW-0496">Mitochondrion</keyword>
<evidence type="ECO:0000256" key="13">
    <source>
        <dbReference type="SAM" id="Phobius"/>
    </source>
</evidence>
<evidence type="ECO:0000256" key="4">
    <source>
        <dbReference type="ARBA" id="ARBA00022448"/>
    </source>
</evidence>
<evidence type="ECO:0000256" key="6">
    <source>
        <dbReference type="ARBA" id="ARBA00022692"/>
    </source>
</evidence>
<dbReference type="GO" id="GO:0031966">
    <property type="term" value="C:mitochondrial membrane"/>
    <property type="evidence" value="ECO:0007669"/>
    <property type="project" value="UniProtKB-SubCell"/>
</dbReference>
<comment type="subunit">
    <text evidence="3">F-type ATPases have 2 components, CF(1) - the catalytic core - and CF(0) - the membrane proton channel.</text>
</comment>
<evidence type="ECO:0000256" key="12">
    <source>
        <dbReference type="RuleBase" id="RU003661"/>
    </source>
</evidence>
<name>A0A0S2MS90_9CUCU</name>
<gene>
    <name evidence="14" type="primary">atp8</name>
</gene>
<sequence>MPQMSPLNWISLMLFFLLIYIIINILNYFSLIYTNKLSFKKNKTINWNWKW</sequence>
<keyword evidence="11 13" id="KW-0472">Membrane</keyword>
<dbReference type="GO" id="GO:0045259">
    <property type="term" value="C:proton-transporting ATP synthase complex"/>
    <property type="evidence" value="ECO:0007669"/>
    <property type="project" value="UniProtKB-KW"/>
</dbReference>
<dbReference type="AlphaFoldDB" id="A0A0S2MS90"/>
<evidence type="ECO:0000256" key="1">
    <source>
        <dbReference type="ARBA" id="ARBA00004304"/>
    </source>
</evidence>
<dbReference type="GO" id="GO:0015986">
    <property type="term" value="P:proton motive force-driven ATP synthesis"/>
    <property type="evidence" value="ECO:0007669"/>
    <property type="project" value="InterPro"/>
</dbReference>
<dbReference type="Pfam" id="PF00895">
    <property type="entry name" value="ATP-synt_8"/>
    <property type="match status" value="1"/>
</dbReference>